<dbReference type="Gene3D" id="3.10.450.50">
    <property type="match status" value="1"/>
</dbReference>
<sequence length="69" mass="7871">MGMNEKYEPRDLGIKVPTTHINTQDKARLRASLAPYVIADYTLVVPEWGQQTFTADAFVEEWLSPKKFG</sequence>
<keyword evidence="2" id="KW-1185">Reference proteome</keyword>
<gene>
    <name evidence="1" type="ORF">BPOR_0023g00360</name>
</gene>
<organism evidence="1 2">
    <name type="scientific">Botrytis porri</name>
    <dbReference type="NCBI Taxonomy" id="87229"/>
    <lineage>
        <taxon>Eukaryota</taxon>
        <taxon>Fungi</taxon>
        <taxon>Dikarya</taxon>
        <taxon>Ascomycota</taxon>
        <taxon>Pezizomycotina</taxon>
        <taxon>Leotiomycetes</taxon>
        <taxon>Helotiales</taxon>
        <taxon>Sclerotiniaceae</taxon>
        <taxon>Botrytis</taxon>
    </lineage>
</organism>
<name>A0A4Z1L493_9HELO</name>
<proteinExistence type="predicted"/>
<comment type="caution">
    <text evidence="1">The sequence shown here is derived from an EMBL/GenBank/DDBJ whole genome shotgun (WGS) entry which is preliminary data.</text>
</comment>
<evidence type="ECO:0000313" key="2">
    <source>
        <dbReference type="Proteomes" id="UP000297280"/>
    </source>
</evidence>
<dbReference type="AlphaFoldDB" id="A0A4Z1L493"/>
<dbReference type="Proteomes" id="UP000297280">
    <property type="component" value="Unassembled WGS sequence"/>
</dbReference>
<dbReference type="STRING" id="87229.A0A4Z1L493"/>
<dbReference type="EMBL" id="PQXO01000023">
    <property type="protein sequence ID" value="TGO91611.1"/>
    <property type="molecule type" value="Genomic_DNA"/>
</dbReference>
<protein>
    <submittedName>
        <fullName evidence="1">Uncharacterized protein</fullName>
    </submittedName>
</protein>
<accession>A0A4Z1L493</accession>
<reference evidence="1 2" key="1">
    <citation type="submission" date="2017-12" db="EMBL/GenBank/DDBJ databases">
        <title>Comparative genomics of Botrytis spp.</title>
        <authorList>
            <person name="Valero-Jimenez C.A."/>
            <person name="Tapia P."/>
            <person name="Veloso J."/>
            <person name="Silva-Moreno E."/>
            <person name="Staats M."/>
            <person name="Valdes J.H."/>
            <person name="Van Kan J.A.L."/>
        </authorList>
    </citation>
    <scope>NUCLEOTIDE SEQUENCE [LARGE SCALE GENOMIC DNA]</scope>
    <source>
        <strain evidence="1 2">MUCL3349</strain>
    </source>
</reference>
<evidence type="ECO:0000313" key="1">
    <source>
        <dbReference type="EMBL" id="TGO91611.1"/>
    </source>
</evidence>